<dbReference type="EMBL" id="JAGEMI010000002">
    <property type="protein sequence ID" value="MBO1868975.1"/>
    <property type="molecule type" value="Genomic_DNA"/>
</dbReference>
<dbReference type="PANTHER" id="PTHR46401">
    <property type="entry name" value="GLYCOSYLTRANSFERASE WBBK-RELATED"/>
    <property type="match status" value="1"/>
</dbReference>
<evidence type="ECO:0000313" key="2">
    <source>
        <dbReference type="EMBL" id="MBO1868975.1"/>
    </source>
</evidence>
<comment type="caution">
    <text evidence="2">The sequence shown here is derived from an EMBL/GenBank/DDBJ whole genome shotgun (WGS) entry which is preliminary data.</text>
</comment>
<evidence type="ECO:0000259" key="1">
    <source>
        <dbReference type="Pfam" id="PF00534"/>
    </source>
</evidence>
<accession>A0A939S8I3</accession>
<gene>
    <name evidence="2" type="ORF">J4G43_51965</name>
</gene>
<dbReference type="SUPFAM" id="SSF53756">
    <property type="entry name" value="UDP-Glycosyltransferase/glycogen phosphorylase"/>
    <property type="match status" value="1"/>
</dbReference>
<dbReference type="AlphaFoldDB" id="A0A939S8I3"/>
<dbReference type="PANTHER" id="PTHR46401:SF8">
    <property type="entry name" value="BLL6006 PROTEIN"/>
    <property type="match status" value="1"/>
</dbReference>
<dbReference type="Pfam" id="PF00534">
    <property type="entry name" value="Glycos_transf_1"/>
    <property type="match status" value="1"/>
</dbReference>
<dbReference type="GO" id="GO:0016757">
    <property type="term" value="F:glycosyltransferase activity"/>
    <property type="evidence" value="ECO:0007669"/>
    <property type="project" value="InterPro"/>
</dbReference>
<dbReference type="InterPro" id="IPR001296">
    <property type="entry name" value="Glyco_trans_1"/>
</dbReference>
<protein>
    <submittedName>
        <fullName evidence="2">Glycosyltransferase</fullName>
    </submittedName>
</protein>
<name>A0A939S8I3_9BRAD</name>
<organism evidence="2">
    <name type="scientific">Bradyrhizobium barranii subsp. barranii</name>
    <dbReference type="NCBI Taxonomy" id="2823807"/>
    <lineage>
        <taxon>Bacteria</taxon>
        <taxon>Pseudomonadati</taxon>
        <taxon>Pseudomonadota</taxon>
        <taxon>Alphaproteobacteria</taxon>
        <taxon>Hyphomicrobiales</taxon>
        <taxon>Nitrobacteraceae</taxon>
        <taxon>Bradyrhizobium</taxon>
        <taxon>Bradyrhizobium barranii</taxon>
    </lineage>
</organism>
<sequence length="761" mass="87101">MIIKPLRVMWLLNHTTARQFEVPMLKRIGVQEIFLPKKLPADPGFRSASVDWSEDEHLTIPKEDLATLNEADWYHDPGTEAWQLANKHFDVAFFILLKTDLLKSMSRHFEGAKIWRAYGSNNSYGDIIDWFARRDGPIWSSVVSKNLWFGQAYAHLAAKEPRFIARKAIFFPAGLADAFVRDEWNGHDKRLLFICPHLAFDGYYRHVYRCFKETFDGLPYVVGGAQAISVEDPHVLGYLPSELHRRNMRELRVMYYHSTERNHIHYHPFEAVQSGMPLVFLAGGLLDALGGINLPGRSKTPKEARRKIERILSGDRRLIDDIRRSQQRLLEPMKTESCEADWRRGLERVLDKLKESVFPRPLTNKPKRIAVILPTTYRRGRFRSAKLLARAISKGARACGDDVEVVFGYLDDAACYPNEALADLPASIKRRPYKWRILSHAEAARACKFAGIEGALANQTYLVPDDGINQFTDCDLWIVISDRLSFPLLPARPYLLMVYDYLQRYQGLLDNVTNRKFLARAHAAEAVMVTTAFTADDARQFAGVPVKKIKRVPMLAPDFQAIGNPARLTRNTARFFIWTTNLAPHKNHENAFKALRLYYDNYHGALECRVTGADTKDLLKRDASYLKMLGDIRRSSPAFKQQLSIEGELPDQTYWATLARAAFLWHPARIDNGTFSVVEAAHLGVPALSSDYPAMREIDEQFALHLAWMDQDDPEDMARQLKHMEADFEIARRHLPRAEELASQAFDKHAGAYWSVIKGYL</sequence>
<dbReference type="Gene3D" id="3.40.50.2000">
    <property type="entry name" value="Glycogen Phosphorylase B"/>
    <property type="match status" value="1"/>
</dbReference>
<feature type="domain" description="Glycosyl transferase family 1" evidence="1">
    <location>
        <begin position="571"/>
        <end position="730"/>
    </location>
</feature>
<proteinExistence type="predicted"/>
<reference evidence="2" key="1">
    <citation type="submission" date="2021-03" db="EMBL/GenBank/DDBJ databases">
        <title>Whole Genome Sequence of Bradyrhizobium sp. Strain 144S4.</title>
        <authorList>
            <person name="Bromfield E.S.P."/>
            <person name="Cloutier S."/>
        </authorList>
    </citation>
    <scope>NUCLEOTIDE SEQUENCE [LARGE SCALE GENOMIC DNA]</scope>
    <source>
        <strain evidence="2">144S4</strain>
    </source>
</reference>